<feature type="transmembrane region" description="Helical" evidence="7">
    <location>
        <begin position="93"/>
        <end position="112"/>
    </location>
</feature>
<dbReference type="PANTHER" id="PTHR32322">
    <property type="entry name" value="INNER MEMBRANE TRANSPORTER"/>
    <property type="match status" value="1"/>
</dbReference>
<evidence type="ECO:0000313" key="9">
    <source>
        <dbReference type="EMBL" id="GEO90259.1"/>
    </source>
</evidence>
<keyword evidence="3 7" id="KW-0812">Transmembrane</keyword>
<dbReference type="OrthoDB" id="154915at2"/>
<feature type="region of interest" description="Disordered" evidence="6">
    <location>
        <begin position="1"/>
        <end position="22"/>
    </location>
</feature>
<protein>
    <submittedName>
        <fullName evidence="9">Permease</fullName>
    </submittedName>
</protein>
<dbReference type="AlphaFoldDB" id="A0A512HXT4"/>
<feature type="transmembrane region" description="Helical" evidence="7">
    <location>
        <begin position="118"/>
        <end position="139"/>
    </location>
</feature>
<feature type="domain" description="EamA" evidence="8">
    <location>
        <begin position="30"/>
        <end position="165"/>
    </location>
</feature>
<proteinExistence type="inferred from homology"/>
<dbReference type="GO" id="GO:0016020">
    <property type="term" value="C:membrane"/>
    <property type="evidence" value="ECO:0007669"/>
    <property type="project" value="UniProtKB-SubCell"/>
</dbReference>
<feature type="transmembrane region" description="Helical" evidence="7">
    <location>
        <begin position="151"/>
        <end position="169"/>
    </location>
</feature>
<dbReference type="EMBL" id="BJZQ01000016">
    <property type="protein sequence ID" value="GEO90259.1"/>
    <property type="molecule type" value="Genomic_DNA"/>
</dbReference>
<comment type="subcellular location">
    <subcellularLocation>
        <location evidence="1">Membrane</location>
        <topology evidence="1">Multi-pass membrane protein</topology>
    </subcellularLocation>
</comment>
<organism evidence="9 10">
    <name type="scientific">Aeromicrobium flavum</name>
    <dbReference type="NCBI Taxonomy" id="416568"/>
    <lineage>
        <taxon>Bacteria</taxon>
        <taxon>Bacillati</taxon>
        <taxon>Actinomycetota</taxon>
        <taxon>Actinomycetes</taxon>
        <taxon>Propionibacteriales</taxon>
        <taxon>Nocardioidaceae</taxon>
        <taxon>Aeromicrobium</taxon>
    </lineage>
</organism>
<evidence type="ECO:0000313" key="10">
    <source>
        <dbReference type="Proteomes" id="UP000321769"/>
    </source>
</evidence>
<comment type="caution">
    <text evidence="9">The sequence shown here is derived from an EMBL/GenBank/DDBJ whole genome shotgun (WGS) entry which is preliminary data.</text>
</comment>
<dbReference type="Gene3D" id="1.10.3730.20">
    <property type="match status" value="1"/>
</dbReference>
<name>A0A512HXT4_9ACTN</name>
<feature type="transmembrane region" description="Helical" evidence="7">
    <location>
        <begin position="286"/>
        <end position="303"/>
    </location>
</feature>
<keyword evidence="5 7" id="KW-0472">Membrane</keyword>
<dbReference type="InterPro" id="IPR050638">
    <property type="entry name" value="AA-Vitamin_Transporters"/>
</dbReference>
<evidence type="ECO:0000256" key="4">
    <source>
        <dbReference type="ARBA" id="ARBA00022989"/>
    </source>
</evidence>
<feature type="transmembrane region" description="Helical" evidence="7">
    <location>
        <begin position="59"/>
        <end position="81"/>
    </location>
</feature>
<dbReference type="InterPro" id="IPR000620">
    <property type="entry name" value="EamA_dom"/>
</dbReference>
<dbReference type="Pfam" id="PF00892">
    <property type="entry name" value="EamA"/>
    <property type="match status" value="2"/>
</dbReference>
<evidence type="ECO:0000259" key="8">
    <source>
        <dbReference type="Pfam" id="PF00892"/>
    </source>
</evidence>
<evidence type="ECO:0000256" key="7">
    <source>
        <dbReference type="SAM" id="Phobius"/>
    </source>
</evidence>
<sequence>MDRAYDRTSPRHGAGGRCDNRPVPQTHVRRGLALVVTAAVLFGINAGVTRIPIEAGLPVSTYTTIRVTFAWLVFVAIALAFDRAALRRPRGRDLLLVLALGIVGVAFVQWTYNVAIVRLPIGVALLLEYLAPVLVVLWVRFVRREPVHPRVWPAIALALAGLALVGRVWDGLQLDGFGVLMALGAAVCFAAYFLLGEELTSSPVEPLTALRTVVWSFGVGAIAMNVLGGWSETDALASSASMLGRLSDLTVPAWAAMVSVVVFGTVTPFFLYLASLRHLSSAKASVTAMLEPVVAVVVGWLWFSETLDPVQVAGVVAVVAGIILAQTARHVPADELPPPL</sequence>
<feature type="transmembrane region" description="Helical" evidence="7">
    <location>
        <begin position="31"/>
        <end position="53"/>
    </location>
</feature>
<keyword evidence="4 7" id="KW-1133">Transmembrane helix</keyword>
<dbReference type="PANTHER" id="PTHR32322:SF2">
    <property type="entry name" value="EAMA DOMAIN-CONTAINING PROTEIN"/>
    <property type="match status" value="1"/>
</dbReference>
<accession>A0A512HXT4</accession>
<reference evidence="9 10" key="1">
    <citation type="submission" date="2019-07" db="EMBL/GenBank/DDBJ databases">
        <title>Whole genome shotgun sequence of Aeromicrobium flavum NBRC 107625.</title>
        <authorList>
            <person name="Hosoyama A."/>
            <person name="Uohara A."/>
            <person name="Ohji S."/>
            <person name="Ichikawa N."/>
        </authorList>
    </citation>
    <scope>NUCLEOTIDE SEQUENCE [LARGE SCALE GENOMIC DNA]</scope>
    <source>
        <strain evidence="9 10">NBRC 107625</strain>
    </source>
</reference>
<feature type="domain" description="EamA" evidence="8">
    <location>
        <begin position="177"/>
        <end position="324"/>
    </location>
</feature>
<evidence type="ECO:0000256" key="2">
    <source>
        <dbReference type="ARBA" id="ARBA00007362"/>
    </source>
</evidence>
<evidence type="ECO:0000256" key="5">
    <source>
        <dbReference type="ARBA" id="ARBA00023136"/>
    </source>
</evidence>
<dbReference type="InterPro" id="IPR037185">
    <property type="entry name" value="EmrE-like"/>
</dbReference>
<keyword evidence="10" id="KW-1185">Reference proteome</keyword>
<feature type="transmembrane region" description="Helical" evidence="7">
    <location>
        <begin position="175"/>
        <end position="195"/>
    </location>
</feature>
<evidence type="ECO:0000256" key="6">
    <source>
        <dbReference type="SAM" id="MobiDB-lite"/>
    </source>
</evidence>
<feature type="transmembrane region" description="Helical" evidence="7">
    <location>
        <begin position="207"/>
        <end position="231"/>
    </location>
</feature>
<comment type="similarity">
    <text evidence="2">Belongs to the EamA transporter family.</text>
</comment>
<dbReference type="SUPFAM" id="SSF103481">
    <property type="entry name" value="Multidrug resistance efflux transporter EmrE"/>
    <property type="match status" value="2"/>
</dbReference>
<dbReference type="Proteomes" id="UP000321769">
    <property type="component" value="Unassembled WGS sequence"/>
</dbReference>
<evidence type="ECO:0000256" key="3">
    <source>
        <dbReference type="ARBA" id="ARBA00022692"/>
    </source>
</evidence>
<gene>
    <name evidence="9" type="ORF">AFL01nite_25860</name>
</gene>
<evidence type="ECO:0000256" key="1">
    <source>
        <dbReference type="ARBA" id="ARBA00004141"/>
    </source>
</evidence>
<feature type="transmembrane region" description="Helical" evidence="7">
    <location>
        <begin position="251"/>
        <end position="274"/>
    </location>
</feature>